<feature type="compositionally biased region" description="Low complexity" evidence="1">
    <location>
        <begin position="66"/>
        <end position="75"/>
    </location>
</feature>
<reference evidence="3 4" key="1">
    <citation type="submission" date="2019-01" db="EMBL/GenBank/DDBJ databases">
        <title>Lacunisphaera sp. strain TWA-58.</title>
        <authorList>
            <person name="Chen W.-M."/>
        </authorList>
    </citation>
    <scope>NUCLEOTIDE SEQUENCE [LARGE SCALE GENOMIC DNA]</scope>
    <source>
        <strain evidence="3 4">TWA-58</strain>
    </source>
</reference>
<protein>
    <submittedName>
        <fullName evidence="3">Uncharacterized protein</fullName>
    </submittedName>
</protein>
<sequence>MSPLKTSLIVAVVSAVVTAGGLHYFQQGRAREARHLRSQNSRMLLEAHQRVMARQSAVPPPTSSDSVAAGTASSPAATPVSRMAEYYRNEGNATPLATLQTFAWACDRGDIEAVQRLLFVEEAARPKVEAFVAALPENVRAQWKSVDETVAALLTESVMSRPFPRHDILATATPEEVSVGRIRLRMPNVPRDGTEYQQTAEGWKYVLTEKVVDAYIRQHRAPAK</sequence>
<organism evidence="3 4">
    <name type="scientific">Oleiharenicola lentus</name>
    <dbReference type="NCBI Taxonomy" id="2508720"/>
    <lineage>
        <taxon>Bacteria</taxon>
        <taxon>Pseudomonadati</taxon>
        <taxon>Verrucomicrobiota</taxon>
        <taxon>Opitutia</taxon>
        <taxon>Opitutales</taxon>
        <taxon>Opitutaceae</taxon>
        <taxon>Oleiharenicola</taxon>
    </lineage>
</organism>
<dbReference type="Proteomes" id="UP000290218">
    <property type="component" value="Unassembled WGS sequence"/>
</dbReference>
<dbReference type="AlphaFoldDB" id="A0A4Q1C4L3"/>
<proteinExistence type="predicted"/>
<evidence type="ECO:0000256" key="1">
    <source>
        <dbReference type="SAM" id="MobiDB-lite"/>
    </source>
</evidence>
<gene>
    <name evidence="3" type="ORF">ESB00_16170</name>
</gene>
<evidence type="ECO:0000256" key="2">
    <source>
        <dbReference type="SAM" id="Phobius"/>
    </source>
</evidence>
<evidence type="ECO:0000313" key="4">
    <source>
        <dbReference type="Proteomes" id="UP000290218"/>
    </source>
</evidence>
<keyword evidence="2" id="KW-1133">Transmembrane helix</keyword>
<dbReference type="RefSeq" id="WP_129048822.1">
    <property type="nucleotide sequence ID" value="NZ_SDHX01000002.1"/>
</dbReference>
<comment type="caution">
    <text evidence="3">The sequence shown here is derived from an EMBL/GenBank/DDBJ whole genome shotgun (WGS) entry which is preliminary data.</text>
</comment>
<evidence type="ECO:0000313" key="3">
    <source>
        <dbReference type="EMBL" id="RXK53233.1"/>
    </source>
</evidence>
<feature type="region of interest" description="Disordered" evidence="1">
    <location>
        <begin position="51"/>
        <end position="75"/>
    </location>
</feature>
<accession>A0A4Q1C4L3</accession>
<keyword evidence="4" id="KW-1185">Reference proteome</keyword>
<dbReference type="EMBL" id="SDHX01000002">
    <property type="protein sequence ID" value="RXK53233.1"/>
    <property type="molecule type" value="Genomic_DNA"/>
</dbReference>
<name>A0A4Q1C4L3_9BACT</name>
<feature type="transmembrane region" description="Helical" evidence="2">
    <location>
        <begin position="6"/>
        <end position="25"/>
    </location>
</feature>
<keyword evidence="2" id="KW-0472">Membrane</keyword>
<keyword evidence="2" id="KW-0812">Transmembrane</keyword>